<gene>
    <name evidence="1" type="ORF">Verru16b_02743</name>
</gene>
<dbReference type="InterPro" id="IPR015946">
    <property type="entry name" value="KH_dom-like_a/b"/>
</dbReference>
<protein>
    <submittedName>
        <fullName evidence="1">OsmC-like protein</fullName>
    </submittedName>
</protein>
<keyword evidence="2" id="KW-1185">Reference proteome</keyword>
<accession>A0A1D8AXP2</accession>
<dbReference type="KEGG" id="obg:Verru16b_02743"/>
<reference evidence="1 2" key="1">
    <citation type="submission" date="2016-06" db="EMBL/GenBank/DDBJ databases">
        <title>Three novel species with peptidoglycan cell walls form the new genus Lacunisphaera gen. nov. in the family Opitutaceae of the verrucomicrobial subdivision 4.</title>
        <authorList>
            <person name="Rast P."/>
            <person name="Gloeckner I."/>
            <person name="Jogler M."/>
            <person name="Boedeker C."/>
            <person name="Jeske O."/>
            <person name="Wiegand S."/>
            <person name="Reinhardt R."/>
            <person name="Schumann P."/>
            <person name="Rohde M."/>
            <person name="Spring S."/>
            <person name="Gloeckner F.O."/>
            <person name="Jogler C."/>
        </authorList>
    </citation>
    <scope>NUCLEOTIDE SEQUENCE [LARGE SCALE GENOMIC DNA]</scope>
    <source>
        <strain evidence="1 2">IG16b</strain>
    </source>
</reference>
<sequence length="137" mass="14560">MVKSTGTYTGGLNCQLTHGPSGKVIETDAPVDNHGRGAAFSPTDLTAASLASCMVTTMAIAAKLKLGYDIPGLRWEVTKEMSADKPRRIVRLAVQIWLPFSKAKDPAGVLEHAALNCPVAASLHPSVEKPVTLHWAE</sequence>
<name>A0A1D8AXP2_9BACT</name>
<dbReference type="Gene3D" id="3.30.300.20">
    <property type="match status" value="1"/>
</dbReference>
<proteinExistence type="predicted"/>
<dbReference type="PANTHER" id="PTHR39624">
    <property type="entry name" value="PROTEIN INVOLVED IN RIMO-MEDIATED BETA-METHYLTHIOLATION OF RIBOSOMAL PROTEIN S12 YCAO"/>
    <property type="match status" value="1"/>
</dbReference>
<dbReference type="AlphaFoldDB" id="A0A1D8AXP2"/>
<evidence type="ECO:0000313" key="2">
    <source>
        <dbReference type="Proteomes" id="UP000095228"/>
    </source>
</evidence>
<dbReference type="Pfam" id="PF02566">
    <property type="entry name" value="OsmC"/>
    <property type="match status" value="1"/>
</dbReference>
<dbReference type="RefSeq" id="WP_069962782.1">
    <property type="nucleotide sequence ID" value="NZ_CP016094.1"/>
</dbReference>
<dbReference type="InterPro" id="IPR036102">
    <property type="entry name" value="OsmC/Ohrsf"/>
</dbReference>
<dbReference type="EMBL" id="CP016094">
    <property type="protein sequence ID" value="AOS45658.1"/>
    <property type="molecule type" value="Genomic_DNA"/>
</dbReference>
<evidence type="ECO:0000313" key="1">
    <source>
        <dbReference type="EMBL" id="AOS45658.1"/>
    </source>
</evidence>
<organism evidence="1 2">
    <name type="scientific">Lacunisphaera limnophila</name>
    <dbReference type="NCBI Taxonomy" id="1838286"/>
    <lineage>
        <taxon>Bacteria</taxon>
        <taxon>Pseudomonadati</taxon>
        <taxon>Verrucomicrobiota</taxon>
        <taxon>Opitutia</taxon>
        <taxon>Opitutales</taxon>
        <taxon>Opitutaceae</taxon>
        <taxon>Lacunisphaera</taxon>
    </lineage>
</organism>
<dbReference type="SUPFAM" id="SSF82784">
    <property type="entry name" value="OsmC-like"/>
    <property type="match status" value="1"/>
</dbReference>
<dbReference type="InterPro" id="IPR003718">
    <property type="entry name" value="OsmC/Ohr_fam"/>
</dbReference>
<dbReference type="Proteomes" id="UP000095228">
    <property type="component" value="Chromosome"/>
</dbReference>
<dbReference type="PANTHER" id="PTHR39624:SF2">
    <property type="entry name" value="OSMC-LIKE PROTEIN"/>
    <property type="match status" value="1"/>
</dbReference>